<dbReference type="Proteomes" id="UP001430953">
    <property type="component" value="Unassembled WGS sequence"/>
</dbReference>
<proteinExistence type="predicted"/>
<comment type="caution">
    <text evidence="1">The sequence shown here is derived from an EMBL/GenBank/DDBJ whole genome shotgun (WGS) entry which is preliminary data.</text>
</comment>
<name>A0AAW2EX13_9HYME</name>
<evidence type="ECO:0000313" key="2">
    <source>
        <dbReference type="Proteomes" id="UP001430953"/>
    </source>
</evidence>
<dbReference type="AlphaFoldDB" id="A0AAW2EX13"/>
<organism evidence="1 2">
    <name type="scientific">Cardiocondyla obscurior</name>
    <dbReference type="NCBI Taxonomy" id="286306"/>
    <lineage>
        <taxon>Eukaryota</taxon>
        <taxon>Metazoa</taxon>
        <taxon>Ecdysozoa</taxon>
        <taxon>Arthropoda</taxon>
        <taxon>Hexapoda</taxon>
        <taxon>Insecta</taxon>
        <taxon>Pterygota</taxon>
        <taxon>Neoptera</taxon>
        <taxon>Endopterygota</taxon>
        <taxon>Hymenoptera</taxon>
        <taxon>Apocrita</taxon>
        <taxon>Aculeata</taxon>
        <taxon>Formicoidea</taxon>
        <taxon>Formicidae</taxon>
        <taxon>Myrmicinae</taxon>
        <taxon>Cardiocondyla</taxon>
    </lineage>
</organism>
<keyword evidence="2" id="KW-1185">Reference proteome</keyword>
<gene>
    <name evidence="1" type="ORF">PUN28_015734</name>
</gene>
<reference evidence="1 2" key="1">
    <citation type="submission" date="2023-03" db="EMBL/GenBank/DDBJ databases">
        <title>High recombination rates correlate with genetic variation in Cardiocondyla obscurior ants.</title>
        <authorList>
            <person name="Errbii M."/>
        </authorList>
    </citation>
    <scope>NUCLEOTIDE SEQUENCE [LARGE SCALE GENOMIC DNA]</scope>
    <source>
        <strain evidence="1">Alpha-2009</strain>
        <tissue evidence="1">Whole body</tissue>
    </source>
</reference>
<dbReference type="EMBL" id="JADYXP020000017">
    <property type="protein sequence ID" value="KAL0107380.1"/>
    <property type="molecule type" value="Genomic_DNA"/>
</dbReference>
<accession>A0AAW2EX13</accession>
<protein>
    <submittedName>
        <fullName evidence="1">Uncharacterized protein</fullName>
    </submittedName>
</protein>
<sequence>MKVITVYMSICTVSHQCEARAHAYFRRDILNRSPILFCPGRLPRGIRIGFDEKRKKKSFMWRIRESFVTQVLIQVRELAYHGNAIRRTCRKRPKRVTREWSRDRRVKIMAVDRARRQAEVRRCEA</sequence>
<evidence type="ECO:0000313" key="1">
    <source>
        <dbReference type="EMBL" id="KAL0107380.1"/>
    </source>
</evidence>